<accession>A0A6C0IJS8</accession>
<feature type="region of interest" description="Disordered" evidence="1">
    <location>
        <begin position="2015"/>
        <end position="2058"/>
    </location>
</feature>
<feature type="compositionally biased region" description="Basic and acidic residues" evidence="1">
    <location>
        <begin position="2037"/>
        <end position="2047"/>
    </location>
</feature>
<evidence type="ECO:0000256" key="1">
    <source>
        <dbReference type="SAM" id="MobiDB-lite"/>
    </source>
</evidence>
<organism evidence="2">
    <name type="scientific">viral metagenome</name>
    <dbReference type="NCBI Taxonomy" id="1070528"/>
    <lineage>
        <taxon>unclassified sequences</taxon>
        <taxon>metagenomes</taxon>
        <taxon>organismal metagenomes</taxon>
    </lineage>
</organism>
<sequence>MEFIKHILSSNDAVTNMAQSGGEHKLTLLYGDFIEIISPSNDELHEMTFMITYIDMLKITLFNTSTGNLTDLNTTEDGIFSDESIVGINLIHRSEEKGFARIHNLLPKTYIDIYFGGEIPAIITAQIISLEEDTIEIVTYPDLKTLYIDFAYQGLHPLIDKIVIREKPDGLNNVSSLVDVQDKLNENEDITLEEINEQQQADMEFTPEGESIMNIPTDSEADASFKDNLRDMYLDANEIVFGEKLDAITRMVEIPESEKTYSIEAQVNDLMDQFLSTIPDNKRSDKVLTNIHRLILRFKELRTLYSEYDENQDIVGKKINGPFHKPLVEKIHKLNTQLKWILPVVQNRKIIYSDEKDVEQESDVVYRNAVNSVDQMSETLTEFHKSKTGGMENNYSEAYNKIDTNMKVFDTPIDDSNCLAVKPVVEDLEAIVDNLGMFESSVANVYKSGKNAQSTLNRKKYLLQRYTTGSSQLERNVMKTGKSVYFRKQITPNDTMCVSSIVTLPEPFIRMSAMYLPSQNILNKAELNQQYRFLFRILKTNLDIVPRVVNDLSKELDYDNEEGSDLFSSFNEFIINNDKEELDQDREDKFKKFLEVIIPKTRTILKLVRKNLHDKLSFVDVVKQLEPYGIHTEDITYTQYVDIQYIVQQQISELKSKMETKRGLYNALHKQRNVNKTQNPVSRIVTDNADILDAFTKAYFAMQQKDDLSISESEMISKLYTQDENQLYPRLISSRLTSLMAETNSSTLTDVLFGKDAQGAFENDEYKIQSVDCTRKYLAKKYESLGELQKDNNVDELYYDNEYDDAPHHIMDKYKSKKEELDPKAFKEFLIEVLIHKHDCPVDYAEELATILISKKKPVSEGEYAILDILPEKQKSLELSEISEEDDQTIENTRKLMYYKRMKNHWVRDDTIATEAFYDTNTLFCNINETCFKNTRSNVCETNDESTIRFKQHNKKSILNEFDRRYHLTRELLIQELEKEITYLLKYNKNIQHLRRVQLYKANNLAVEIGNFAKKNELIVSPRLELLNCILGQTDFVKKQNNIMSFASQYTRNPLVEQLEEDKHWLYCKETNTKLMPITIFELAKAFVSGENYNEKLNQICNDYGREEGGDIVDKHSGVVLRKSDFQEEEMFNDSGFRITTHSMLEKDLGDVYASTKGKTKGVPIFENETMSSIYNVLVTICERIHLPHEEIQDFVLRVSSIVIDKATISEDEYKQKTDKINKGKEKKVKIPSYKNYKNENLILAVANSLIIAVQTQMPSFKSNKTFPGCVRSFTGYPLSGVEDTGAIQYISCVIFKIKSTIDPWSSLKGYKSVDKIIPRITKMMEERFLKRPDVQEKLTDKRQYLLLNPESTIPDTHAIAKWVHFLPPVVKYELDKSIQNVTPEFNKELNALIKSGNAKQNHLVNIVKSKNMFYGYHIIKTINELVKDKELLLKTASSMPFLENACCNTGLVNPVKYFINQEPLLSTYFHSVKRNELLLKQVTSMSAAPLIYHKEFTGMVYPVVSSGNLEEKIYSFIMKHCLYDRDVPVPEKYKAVCSDKPEGYNKQWSLPEKIEFLKRNGKQYTESDLKALLNIVNEEHIVQIEPTKPYELVDGFQDILNYLEDKDSSIIPQKMRKLLFEVIDNVQPGKMYTEETSQVKSLAKHLDKVNKNAYVAINTYLSSKNEESKYKHVREFLENIDTWNIVDNNHNDNVQTFSQFVKNMMYHVTQVYPNVIRNGKGFHPYMDSNNGYKKWNLSKLHVQHLMDYHEEYYMHLRPFYENSIVIKLFNEMDDMFSDLNKFIRHFPVQEEVVKQTGNTRTTYYSFLNNKTTMLLLKYCFYTCICIFIESTENTMVVQTNLNEYKGNVRKEKEEMNETLGNIITETNTTEENNDYVGALQEVDISDVTHDLKVKIADLIVALLNIEMDNKKVMNLSYADIERGMRRERQDERQAMITYLGNMVPQQRRIEELSKIHKLGNWNVGNQDAIWKYDKKRFDNEMNEGEFFEFQNKTTSKEAEQEVVDLDDMIEEDQYAQDMENESAGYRDGVDFSELQTDYHDGDFYPEDRDEDDFNGED</sequence>
<feature type="compositionally biased region" description="Acidic residues" evidence="1">
    <location>
        <begin position="2048"/>
        <end position="2058"/>
    </location>
</feature>
<dbReference type="EMBL" id="MN740199">
    <property type="protein sequence ID" value="QHT93069.1"/>
    <property type="molecule type" value="Genomic_DNA"/>
</dbReference>
<reference evidence="2" key="1">
    <citation type="journal article" date="2020" name="Nature">
        <title>Giant virus diversity and host interactions through global metagenomics.</title>
        <authorList>
            <person name="Schulz F."/>
            <person name="Roux S."/>
            <person name="Paez-Espino D."/>
            <person name="Jungbluth S."/>
            <person name="Walsh D.A."/>
            <person name="Denef V.J."/>
            <person name="McMahon K.D."/>
            <person name="Konstantinidis K.T."/>
            <person name="Eloe-Fadrosh E.A."/>
            <person name="Kyrpides N.C."/>
            <person name="Woyke T."/>
        </authorList>
    </citation>
    <scope>NUCLEOTIDE SEQUENCE</scope>
    <source>
        <strain evidence="2">GVMAG-M-3300023210-19</strain>
    </source>
</reference>
<protein>
    <submittedName>
        <fullName evidence="2">Uncharacterized protein</fullName>
    </submittedName>
</protein>
<proteinExistence type="predicted"/>
<evidence type="ECO:0000313" key="2">
    <source>
        <dbReference type="EMBL" id="QHT93069.1"/>
    </source>
</evidence>
<name>A0A6C0IJS8_9ZZZZ</name>